<proteinExistence type="predicted"/>
<dbReference type="AlphaFoldDB" id="A0AA38F729"/>
<sequence>MGSLCCVAARPHGSQRGCADWSVGPNESRCRTNRSFSPPLSRRWDYRFHSEAVSSGSHGLPFYESSLSSTSKGSRSRISSSGHILNHQYSASDGSFSNFNSPSDSFHAQQWDTMGQGINLGEFVSANMSGFPYALNIDDLDKGWCNKEGLNVGNSIHILVKIEHRCSALAAPFGFRSLQNLDSPLEVIASPVAQISFFFNLGAQQIP</sequence>
<evidence type="ECO:0000313" key="1">
    <source>
        <dbReference type="EMBL" id="KAH9294864.1"/>
    </source>
</evidence>
<accession>A0AA38F729</accession>
<gene>
    <name evidence="1" type="ORF">KI387_038452</name>
</gene>
<dbReference type="EMBL" id="JAHRHJ020000011">
    <property type="protein sequence ID" value="KAH9294864.1"/>
    <property type="molecule type" value="Genomic_DNA"/>
</dbReference>
<reference evidence="1 2" key="1">
    <citation type="journal article" date="2021" name="Nat. Plants">
        <title>The Taxus genome provides insights into paclitaxel biosynthesis.</title>
        <authorList>
            <person name="Xiong X."/>
            <person name="Gou J."/>
            <person name="Liao Q."/>
            <person name="Li Y."/>
            <person name="Zhou Q."/>
            <person name="Bi G."/>
            <person name="Li C."/>
            <person name="Du R."/>
            <person name="Wang X."/>
            <person name="Sun T."/>
            <person name="Guo L."/>
            <person name="Liang H."/>
            <person name="Lu P."/>
            <person name="Wu Y."/>
            <person name="Zhang Z."/>
            <person name="Ro D.K."/>
            <person name="Shang Y."/>
            <person name="Huang S."/>
            <person name="Yan J."/>
        </authorList>
    </citation>
    <scope>NUCLEOTIDE SEQUENCE [LARGE SCALE GENOMIC DNA]</scope>
    <source>
        <strain evidence="1">Ta-2019</strain>
    </source>
</reference>
<comment type="caution">
    <text evidence="1">The sequence shown here is derived from an EMBL/GenBank/DDBJ whole genome shotgun (WGS) entry which is preliminary data.</text>
</comment>
<organism evidence="1 2">
    <name type="scientific">Taxus chinensis</name>
    <name type="common">Chinese yew</name>
    <name type="synonym">Taxus wallichiana var. chinensis</name>
    <dbReference type="NCBI Taxonomy" id="29808"/>
    <lineage>
        <taxon>Eukaryota</taxon>
        <taxon>Viridiplantae</taxon>
        <taxon>Streptophyta</taxon>
        <taxon>Embryophyta</taxon>
        <taxon>Tracheophyta</taxon>
        <taxon>Spermatophyta</taxon>
        <taxon>Pinopsida</taxon>
        <taxon>Pinidae</taxon>
        <taxon>Conifers II</taxon>
        <taxon>Cupressales</taxon>
        <taxon>Taxaceae</taxon>
        <taxon>Taxus</taxon>
    </lineage>
</organism>
<feature type="non-terminal residue" evidence="1">
    <location>
        <position position="1"/>
    </location>
</feature>
<name>A0AA38F729_TAXCH</name>
<evidence type="ECO:0000313" key="2">
    <source>
        <dbReference type="Proteomes" id="UP000824469"/>
    </source>
</evidence>
<dbReference type="Proteomes" id="UP000824469">
    <property type="component" value="Unassembled WGS sequence"/>
</dbReference>
<keyword evidence="2" id="KW-1185">Reference proteome</keyword>
<protein>
    <submittedName>
        <fullName evidence="1">Uncharacterized protein</fullName>
    </submittedName>
</protein>